<gene>
    <name evidence="2" type="ORF">HMPREF9456_01538</name>
</gene>
<protein>
    <recommendedName>
        <fullName evidence="4">DUF4369 domain-containing protein</fullName>
    </recommendedName>
</protein>
<evidence type="ECO:0008006" key="4">
    <source>
        <dbReference type="Google" id="ProtNLM"/>
    </source>
</evidence>
<dbReference type="AlphaFoldDB" id="F8X0Z3"/>
<accession>F8X0Z3</accession>
<proteinExistence type="predicted"/>
<dbReference type="RefSeq" id="WP_006842909.1">
    <property type="nucleotide sequence ID" value="NZ_AQWJ01000003.1"/>
</dbReference>
<dbReference type="EMBL" id="ADLW01000006">
    <property type="protein sequence ID" value="EGK03471.1"/>
    <property type="molecule type" value="Genomic_DNA"/>
</dbReference>
<keyword evidence="3" id="KW-1185">Reference proteome</keyword>
<organism evidence="2 3">
    <name type="scientific">Dysgonomonas mossii DSM 22836</name>
    <dbReference type="NCBI Taxonomy" id="742767"/>
    <lineage>
        <taxon>Bacteria</taxon>
        <taxon>Pseudomonadati</taxon>
        <taxon>Bacteroidota</taxon>
        <taxon>Bacteroidia</taxon>
        <taxon>Bacteroidales</taxon>
        <taxon>Dysgonomonadaceae</taxon>
        <taxon>Dysgonomonas</taxon>
    </lineage>
</organism>
<reference evidence="2 3" key="1">
    <citation type="submission" date="2011-04" db="EMBL/GenBank/DDBJ databases">
        <title>The Genome Sequence of Dysgonomonas mossii DSM 22836.</title>
        <authorList>
            <consortium name="The Broad Institute Genome Sequencing Platform"/>
            <person name="Earl A."/>
            <person name="Ward D."/>
            <person name="Feldgarden M."/>
            <person name="Gevers D."/>
            <person name="Pudlo N."/>
            <person name="Martens E."/>
            <person name="Allen-Vercoe E."/>
            <person name="Young S.K."/>
            <person name="Zeng Q."/>
            <person name="Gargeya S."/>
            <person name="Fitzgerald M."/>
            <person name="Haas B."/>
            <person name="Abouelleil A."/>
            <person name="Alvarado L."/>
            <person name="Arachchi H.M."/>
            <person name="Berlin A."/>
            <person name="Brown A."/>
            <person name="Chapman S.B."/>
            <person name="Chen Z."/>
            <person name="Dunbar C."/>
            <person name="Freedman E."/>
            <person name="Gearin G."/>
            <person name="Gellesch M."/>
            <person name="Goldberg J."/>
            <person name="Griggs A."/>
            <person name="Gujja S."/>
            <person name="Heiman D."/>
            <person name="Howarth C."/>
            <person name="Larson L."/>
            <person name="Lui A."/>
            <person name="MacDonald P.J.P."/>
            <person name="Mehta T."/>
            <person name="Montmayeur A."/>
            <person name="Murphy C."/>
            <person name="Neiman D."/>
            <person name="Pearson M."/>
            <person name="Priest M."/>
            <person name="Roberts A."/>
            <person name="Saif S."/>
            <person name="Shea T."/>
            <person name="Shenoy N."/>
            <person name="Sisk P."/>
            <person name="Stolte C."/>
            <person name="Sykes S."/>
            <person name="Yandava C."/>
            <person name="Wortman J."/>
            <person name="Nusbaum C."/>
            <person name="Birren B."/>
        </authorList>
    </citation>
    <scope>NUCLEOTIDE SEQUENCE [LARGE SCALE GENOMIC DNA]</scope>
    <source>
        <strain evidence="2 3">DSM 22836</strain>
    </source>
</reference>
<keyword evidence="1" id="KW-0732">Signal</keyword>
<evidence type="ECO:0000313" key="2">
    <source>
        <dbReference type="EMBL" id="EGK03471.1"/>
    </source>
</evidence>
<dbReference type="Proteomes" id="UP000006420">
    <property type="component" value="Unassembled WGS sequence"/>
</dbReference>
<name>F8X0Z3_9BACT</name>
<dbReference type="HOGENOM" id="CLU_1118799_0_0_10"/>
<feature type="chain" id="PRO_5003380114" description="DUF4369 domain-containing protein" evidence="1">
    <location>
        <begin position="20"/>
        <end position="248"/>
    </location>
</feature>
<sequence>MKKILFTCLCLLFISNLEAKEYVYKTKLYGDFILNDITNRIVFREVSYIYTKSEEIENGFNIHCTLNGKKRMFELYSTETSLYLVEYEINIENKKTKGATLYYEGIGEISANEITSNVARNKDLYFLNTGADDKDQNEIMKRVSDIIRLINKGGLKVNANGAYSFNDPEFAHLKSTGEFNKSTFGKYKKDGNYYNNLAFNIIGQAIKDASQNDSLFTEEERFMLEQMKAGLPVWKQVLKTEIVSYEIQ</sequence>
<feature type="signal peptide" evidence="1">
    <location>
        <begin position="1"/>
        <end position="19"/>
    </location>
</feature>
<comment type="caution">
    <text evidence="2">The sequence shown here is derived from an EMBL/GenBank/DDBJ whole genome shotgun (WGS) entry which is preliminary data.</text>
</comment>
<evidence type="ECO:0000256" key="1">
    <source>
        <dbReference type="SAM" id="SignalP"/>
    </source>
</evidence>
<dbReference type="GeneID" id="78082191"/>
<evidence type="ECO:0000313" key="3">
    <source>
        <dbReference type="Proteomes" id="UP000006420"/>
    </source>
</evidence>